<dbReference type="InterPro" id="IPR001611">
    <property type="entry name" value="Leu-rich_rpt"/>
</dbReference>
<feature type="compositionally biased region" description="Polar residues" evidence="1">
    <location>
        <begin position="304"/>
        <end position="317"/>
    </location>
</feature>
<feature type="region of interest" description="Disordered" evidence="1">
    <location>
        <begin position="1100"/>
        <end position="1131"/>
    </location>
</feature>
<feature type="compositionally biased region" description="Polar residues" evidence="1">
    <location>
        <begin position="348"/>
        <end position="357"/>
    </location>
</feature>
<feature type="non-terminal residue" evidence="2">
    <location>
        <position position="1"/>
    </location>
</feature>
<dbReference type="SUPFAM" id="SSF52058">
    <property type="entry name" value="L domain-like"/>
    <property type="match status" value="1"/>
</dbReference>
<proteinExistence type="predicted"/>
<feature type="compositionally biased region" description="Polar residues" evidence="1">
    <location>
        <begin position="268"/>
        <end position="277"/>
    </location>
</feature>
<dbReference type="InterPro" id="IPR032675">
    <property type="entry name" value="LRR_dom_sf"/>
</dbReference>
<dbReference type="Gene3D" id="3.80.10.10">
    <property type="entry name" value="Ribonuclease Inhibitor"/>
    <property type="match status" value="1"/>
</dbReference>
<evidence type="ECO:0000256" key="1">
    <source>
        <dbReference type="SAM" id="MobiDB-lite"/>
    </source>
</evidence>
<sequence length="1676" mass="191402">LFPSTDLKLKLHKGNLAHKRENQPYLMGTELDIHQIIETVNNPRGCSPNKILGFRPSLEITTKWKLEGKAFAIGMKVHPSPINQKTTEFTVHWLQSTNCIPFRGIQNESTNTEKNLRPFLDKLFSLKRASYLCFIGPLSKILLFSRYGFPKFYQIDFQFPNQHSMNVETKSSAVNQNLVPLNHKKSFSSKLISKLKLNKSLLSPSSPTFPKKLFSKPTQVSQDPEINSSPSNKKIFFNSVKKKRQIQRLGILNHPSNPNHDPYDSPPRSRSVSQNSYFQKKQSFILSQPQPDYSYFSTSNQRFPLNPNSCIPDSDTLSPKIPTSKHGGPSPNISPNNLNSIPEYPESSAPNDNPNFPQVRNLTAYPCEFISSIPSPAPISKISSNFQDPQPTKIYSNFSSSDKEHNIDAQSSLNLSYIPIPNYKNSTKTAQRESKMIHPLSQNVTSQKKKDIIRDKSLLNLINDDAGYGNSDSDDPLSNIYLCNRNTNTDQSTTNLKPFESKTKLKSQNFFKRSSTKGDLNNLSFNQDSHFTNPAPSRSNYRHFDSSENAILIQHSNYSNLPNIEKDNTLTEINRITDFTLFPISPAAQPNIPLSSPDSPALTAVSSKFPYKLNLNSENNHGFSFKHHHLHQSQKTASSDTYEVNSVPSNKRLNRSFRIISGKVHDMDQTGSIPSHSRSNYPFDNLKDKQNNIQIDSSSEAGFSSRDGPNVNMLPLIDTSHSEAQLVNTGLNITYRKLTNMTQYTPILPVSVNRSNDESFLCKKPECLASGDSEKPNLNSFNISDYDQFTHKNALNSTHSDKASLETSHNQSVRRYQQSAEKKKSENPSTGKALPYRKRSRLPKASYAFSPPKTAPSIHNKYEFPFGAEDHLLFQNHRYSTLSDTFNYSKLRRDSFHSTSENKSLYRDSAPGDYKFNQIIDFYSCIASESDSSLTSTFSSMSSYVDDFLENHTDFEQISSPQSYKQAKNTHSWYNSMSSVNKNQLEVNLNLIYGKADTLMSRENSRNVAHFKLPKYKDSNSTLKHHGTFSNKHKPSQETICHNELYSNSTISSYSNRTKSPHTLKSKSSTHSRNLKSPTKNMDYYAKFNLLNLLINKDDSSNERTRDKNQHANQKQPENDKTELQKSLTVPISKNQKRKGKLFSIPINNSSRQTSGKKLNRRISKIKKRSFVSTDRYVNLYKLPRRGSCQHTESSRPLSVIKNRPKAKSDASLIELLSLSRIYSPCRHMLYYIKNNPNHSVPIYSITKKGQNDPDLSIEYFRNNQPSINKGLVPLFYTEPVMNKSPRLTIVGTNEFSDDSLLRFNLFLMKQSSKKESILNTHYDPYFMLETNNRIGTPYNLPYRKSNSMVSEIKNIDIFFKLIEPLRKFVKRKKKPVIHNRRPSTIILPMKYAFFTNHLNLKLGFCSSLQNLLSVSIANSSLHIFSSHNNPQIPVCMLTRGGWISNIPNIRFLKLRNLGLTQIPISIIYAKNLCELDISGNLISELGNGLLEMPYLSSLNLSSNPLSINSLYKIYNNRKHISISFSECMMKSTFDDFISYGKDYVRDRHKIYSFCKENDSPFINEHFLQESLLSGSRQFFEPRSIQYPNKLEIPKREKLRSKFLSRIKMTIQNRAISIINGIEDKQLSDLKNESEQYYILSKLYMKIAYNAYNSFEKILENSKPALINPVLDTQSL</sequence>
<feature type="compositionally biased region" description="Basic residues" evidence="1">
    <location>
        <begin position="1059"/>
        <end position="1074"/>
    </location>
</feature>
<accession>A0A2T9ZHX3</accession>
<feature type="compositionally biased region" description="Low complexity" evidence="1">
    <location>
        <begin position="329"/>
        <end position="342"/>
    </location>
</feature>
<feature type="region of interest" description="Disordered" evidence="1">
    <location>
        <begin position="213"/>
        <end position="233"/>
    </location>
</feature>
<evidence type="ECO:0000313" key="3">
    <source>
        <dbReference type="Proteomes" id="UP000245609"/>
    </source>
</evidence>
<dbReference type="Proteomes" id="UP000245609">
    <property type="component" value="Unassembled WGS sequence"/>
</dbReference>
<feature type="compositionally biased region" description="Polar residues" evidence="1">
    <location>
        <begin position="216"/>
        <end position="232"/>
    </location>
</feature>
<protein>
    <submittedName>
        <fullName evidence="2">Uncharacterized protein</fullName>
    </submittedName>
</protein>
<feature type="region of interest" description="Disordered" evidence="1">
    <location>
        <begin position="304"/>
        <end position="357"/>
    </location>
</feature>
<feature type="region of interest" description="Disordered" evidence="1">
    <location>
        <begin position="249"/>
        <end position="277"/>
    </location>
</feature>
<evidence type="ECO:0000313" key="2">
    <source>
        <dbReference type="EMBL" id="PVV04179.1"/>
    </source>
</evidence>
<organism evidence="2 3">
    <name type="scientific">Smittium megazygosporum</name>
    <dbReference type="NCBI Taxonomy" id="133381"/>
    <lineage>
        <taxon>Eukaryota</taxon>
        <taxon>Fungi</taxon>
        <taxon>Fungi incertae sedis</taxon>
        <taxon>Zoopagomycota</taxon>
        <taxon>Kickxellomycotina</taxon>
        <taxon>Harpellomycetes</taxon>
        <taxon>Harpellales</taxon>
        <taxon>Legeriomycetaceae</taxon>
        <taxon>Smittium</taxon>
    </lineage>
</organism>
<feature type="region of interest" description="Disordered" evidence="1">
    <location>
        <begin position="799"/>
        <end position="837"/>
    </location>
</feature>
<comment type="caution">
    <text evidence="2">The sequence shown here is derived from an EMBL/GenBank/DDBJ whole genome shotgun (WGS) entry which is preliminary data.</text>
</comment>
<feature type="compositionally biased region" description="Basic and acidic residues" evidence="1">
    <location>
        <begin position="1100"/>
        <end position="1110"/>
    </location>
</feature>
<name>A0A2T9ZHX3_9FUNG</name>
<reference evidence="2 3" key="1">
    <citation type="journal article" date="2018" name="MBio">
        <title>Comparative Genomics Reveals the Core Gene Toolbox for the Fungus-Insect Symbiosis.</title>
        <authorList>
            <person name="Wang Y."/>
            <person name="Stata M."/>
            <person name="Wang W."/>
            <person name="Stajich J.E."/>
            <person name="White M.M."/>
            <person name="Moncalvo J.M."/>
        </authorList>
    </citation>
    <scope>NUCLEOTIDE SEQUENCE [LARGE SCALE GENOMIC DNA]</scope>
    <source>
        <strain evidence="2 3">SC-DP-2</strain>
    </source>
</reference>
<dbReference type="PROSITE" id="PS51450">
    <property type="entry name" value="LRR"/>
    <property type="match status" value="1"/>
</dbReference>
<feature type="region of interest" description="Disordered" evidence="1">
    <location>
        <begin position="1052"/>
        <end position="1080"/>
    </location>
</feature>
<feature type="compositionally biased region" description="Polar residues" evidence="1">
    <location>
        <begin position="805"/>
        <end position="819"/>
    </location>
</feature>
<gene>
    <name evidence="2" type="ORF">BB560_001334</name>
</gene>
<dbReference type="EMBL" id="MBFS01000152">
    <property type="protein sequence ID" value="PVV04179.1"/>
    <property type="molecule type" value="Genomic_DNA"/>
</dbReference>
<keyword evidence="3" id="KW-1185">Reference proteome</keyword>